<dbReference type="Proteomes" id="UP001164539">
    <property type="component" value="Chromosome 6"/>
</dbReference>
<sequence>MDILEMQEEEECVLKLPLGEAAKTFNLETAVCSHGLFMMSPNRWDPLSQSLSRPLRVSLDDDDNADAYPSSVTVTIYHPQQDSNSLHVKVDNSGSGSVSSLLSSRQREALLGQVRRMLRLSESEERNVREFKRVISEMAEDCEYTKEFSGRVFRSPTLFEDMVKCILLCNCKYILTTRHWSRTLSMARALCELQWELQHCPCGISVAEAETENFIPTTPAEKESKTKRKASEVATKLTSRFAEMKECSEEDIDSNLDRAGNIKDNLKPKFLRNNIADDSPCLVSYLQFSEGREPSACARIGNFPSPRELAKLDESVLAKRCNLGYRAGRILKLAQGIVEGRIQLRELEEISNETSLTTYDKLAEKLSSINGFGPFTRANVLVCMGFYHVIPTDSETIRHLKQVHGRKSNTKTVQMDVEAIYGKYAPFQFLAYWSELWHFYEERFGKLSQMPHYDYKLITACNMRIKNVHQAKRSKISGQRAAKRG</sequence>
<protein>
    <submittedName>
        <fullName evidence="1">DNA glycosylase</fullName>
    </submittedName>
</protein>
<name>A0ACC1Y2Q2_MELAZ</name>
<keyword evidence="2" id="KW-1185">Reference proteome</keyword>
<organism evidence="1 2">
    <name type="scientific">Melia azedarach</name>
    <name type="common">Chinaberry tree</name>
    <dbReference type="NCBI Taxonomy" id="155640"/>
    <lineage>
        <taxon>Eukaryota</taxon>
        <taxon>Viridiplantae</taxon>
        <taxon>Streptophyta</taxon>
        <taxon>Embryophyta</taxon>
        <taxon>Tracheophyta</taxon>
        <taxon>Spermatophyta</taxon>
        <taxon>Magnoliopsida</taxon>
        <taxon>eudicotyledons</taxon>
        <taxon>Gunneridae</taxon>
        <taxon>Pentapetalae</taxon>
        <taxon>rosids</taxon>
        <taxon>malvids</taxon>
        <taxon>Sapindales</taxon>
        <taxon>Meliaceae</taxon>
        <taxon>Melia</taxon>
    </lineage>
</organism>
<evidence type="ECO:0000313" key="2">
    <source>
        <dbReference type="Proteomes" id="UP001164539"/>
    </source>
</evidence>
<accession>A0ACC1Y2Q2</accession>
<proteinExistence type="predicted"/>
<evidence type="ECO:0000313" key="1">
    <source>
        <dbReference type="EMBL" id="KAJ4717661.1"/>
    </source>
</evidence>
<dbReference type="EMBL" id="CM051399">
    <property type="protein sequence ID" value="KAJ4717661.1"/>
    <property type="molecule type" value="Genomic_DNA"/>
</dbReference>
<gene>
    <name evidence="1" type="ORF">OWV82_012510</name>
</gene>
<comment type="caution">
    <text evidence="1">The sequence shown here is derived from an EMBL/GenBank/DDBJ whole genome shotgun (WGS) entry which is preliminary data.</text>
</comment>
<reference evidence="1 2" key="1">
    <citation type="journal article" date="2023" name="Science">
        <title>Complex scaffold remodeling in plant triterpene biosynthesis.</title>
        <authorList>
            <person name="De La Pena R."/>
            <person name="Hodgson H."/>
            <person name="Liu J.C."/>
            <person name="Stephenson M.J."/>
            <person name="Martin A.C."/>
            <person name="Owen C."/>
            <person name="Harkess A."/>
            <person name="Leebens-Mack J."/>
            <person name="Jimenez L.E."/>
            <person name="Osbourn A."/>
            <person name="Sattely E.S."/>
        </authorList>
    </citation>
    <scope>NUCLEOTIDE SEQUENCE [LARGE SCALE GENOMIC DNA]</scope>
    <source>
        <strain evidence="2">cv. JPN11</strain>
        <tissue evidence="1">Leaf</tissue>
    </source>
</reference>